<dbReference type="RefSeq" id="WP_124154263.1">
    <property type="nucleotide sequence ID" value="NZ_CAWOLW010000035.1"/>
</dbReference>
<protein>
    <submittedName>
        <fullName evidence="2">Uncharacterized protein</fullName>
    </submittedName>
</protein>
<dbReference type="AlphaFoldDB" id="A0A3N6PT72"/>
<organism evidence="2 3">
    <name type="scientific">Okeania hirsuta</name>
    <dbReference type="NCBI Taxonomy" id="1458930"/>
    <lineage>
        <taxon>Bacteria</taxon>
        <taxon>Bacillati</taxon>
        <taxon>Cyanobacteriota</taxon>
        <taxon>Cyanophyceae</taxon>
        <taxon>Oscillatoriophycideae</taxon>
        <taxon>Oscillatoriales</taxon>
        <taxon>Microcoleaceae</taxon>
        <taxon>Okeania</taxon>
    </lineage>
</organism>
<dbReference type="Proteomes" id="UP000269154">
    <property type="component" value="Unassembled WGS sequence"/>
</dbReference>
<feature type="compositionally biased region" description="Polar residues" evidence="1">
    <location>
        <begin position="491"/>
        <end position="508"/>
    </location>
</feature>
<feature type="compositionally biased region" description="Polar residues" evidence="1">
    <location>
        <begin position="279"/>
        <end position="307"/>
    </location>
</feature>
<accession>A0A3N6PT72</accession>
<reference evidence="2 3" key="1">
    <citation type="journal article" date="2018" name="ACS Chem. Biol.">
        <title>Ketoreductase domain dysfunction expands chemodiversity: malyngamide biosynthesis in the cyanobacterium Okeania hirsuta.</title>
        <authorList>
            <person name="Moss N.A."/>
            <person name="Leao T."/>
            <person name="Rankin M."/>
            <person name="McCullough T.M."/>
            <person name="Qu P."/>
            <person name="Korobeynikov A."/>
            <person name="Smith J.L."/>
            <person name="Gerwick L."/>
            <person name="Gerwick W.H."/>
        </authorList>
    </citation>
    <scope>NUCLEOTIDE SEQUENCE [LARGE SCALE GENOMIC DNA]</scope>
    <source>
        <strain evidence="2 3">PAB10Feb10-1</strain>
    </source>
</reference>
<evidence type="ECO:0000256" key="1">
    <source>
        <dbReference type="SAM" id="MobiDB-lite"/>
    </source>
</evidence>
<proteinExistence type="predicted"/>
<sequence length="631" mass="68728">MEDYPLHPSNNPSSLTLGKRIQRRVVEPAGVINTQQLHCHYQATQGIAGRLVQRLGLPEQVKFRYGSGVLQPTSIIQRLQRQRTESAEVLNEQFPATPDAHSAMGEMVQRSIPPQSRQFQNSREIQGRSTNKLGRYHTNPLQPSITQKATVMTKPVEKKPQSDTSVVKTSRGETNRPFRISRKATVSEVNVSNLGAKVEAEPNFKQNQDLPLNQATNQLSTSTVQTKADTSVNPNSLVTATQPKTNLPLVKGIIQTKAEDFNLTSIVPKTDSGKRQVDTHSNSHPTVTETQLQTSRASLPASPETSGNFRISRKATVSEVNASNLGARVEAEPNFKQELDLPLPKATNQLSASTVQRKADTSVNPNSLVTATQPKTNLPLVKGIIQTKANEELSTDNFRISRKATVSEVNASNLGARVEVEPNFKQNQDLPLTRATKLSTSTVQRKADTSVNPNSLVTGTQPKTNLPLVKGIIQTKPEDFNLTSIVPKTDLSQSRPLSLQGQKSNLPLQRSPEPSIASNPSSELNMVWLKSTDALQANEGLSTKNPYSEKIALPLAITPINTHGVLARQTTNTVDNSTVQLAMDGNSTTPMSAPETASGASVDVAKVAEQVSRILGRQLAVERERRGIGKW</sequence>
<evidence type="ECO:0000313" key="3">
    <source>
        <dbReference type="Proteomes" id="UP000269154"/>
    </source>
</evidence>
<feature type="region of interest" description="Disordered" evidence="1">
    <location>
        <begin position="266"/>
        <end position="307"/>
    </location>
</feature>
<feature type="region of interest" description="Disordered" evidence="1">
    <location>
        <begin position="491"/>
        <end position="520"/>
    </location>
</feature>
<feature type="region of interest" description="Disordered" evidence="1">
    <location>
        <begin position="152"/>
        <end position="173"/>
    </location>
</feature>
<name>A0A3N6PT72_9CYAN</name>
<feature type="region of interest" description="Disordered" evidence="1">
    <location>
        <begin position="349"/>
        <end position="371"/>
    </location>
</feature>
<comment type="caution">
    <text evidence="2">The sequence shown here is derived from an EMBL/GenBank/DDBJ whole genome shotgun (WGS) entry which is preliminary data.</text>
</comment>
<gene>
    <name evidence="2" type="ORF">D5R40_04090</name>
</gene>
<dbReference type="OrthoDB" id="9825303at2"/>
<evidence type="ECO:0000313" key="2">
    <source>
        <dbReference type="EMBL" id="RQH53453.1"/>
    </source>
</evidence>
<feature type="region of interest" description="Disordered" evidence="1">
    <location>
        <begin position="439"/>
        <end position="459"/>
    </location>
</feature>
<dbReference type="EMBL" id="RCBY01000013">
    <property type="protein sequence ID" value="RQH53453.1"/>
    <property type="molecule type" value="Genomic_DNA"/>
</dbReference>
<keyword evidence="3" id="KW-1185">Reference proteome</keyword>